<proteinExistence type="predicted"/>
<sequence>MKGKSEKIARKKAEELLSSVKMDNKDIAVDLLTAMYLYQFFIGRSEVDNEEVYEILNESREEVINALFIEFDLQYDGIKSNAAVEAYKRYAVQPPAVRGAVKGAVILALVKELTEDS</sequence>
<reference evidence="1 2" key="1">
    <citation type="submission" date="2016-10" db="EMBL/GenBank/DDBJ databases">
        <authorList>
            <person name="de Groot N.N."/>
        </authorList>
    </citation>
    <scope>NUCLEOTIDE SEQUENCE [LARGE SCALE GENOMIC DNA]</scope>
    <source>
        <strain evidence="1 2">DSM 3217</strain>
    </source>
</reference>
<gene>
    <name evidence="1" type="ORF">SAMN02910417_01100</name>
</gene>
<dbReference type="RefSeq" id="WP_090173066.1">
    <property type="nucleotide sequence ID" value="NZ_FMXR01000008.1"/>
</dbReference>
<evidence type="ECO:0000313" key="1">
    <source>
        <dbReference type="EMBL" id="SDB14995.1"/>
    </source>
</evidence>
<name>A0A1G6B316_EUBOX</name>
<dbReference type="AlphaFoldDB" id="A0A1G6B316"/>
<evidence type="ECO:0000313" key="2">
    <source>
        <dbReference type="Proteomes" id="UP000199228"/>
    </source>
</evidence>
<keyword evidence="2" id="KW-1185">Reference proteome</keyword>
<organism evidence="1 2">
    <name type="scientific">Eubacterium oxidoreducens</name>
    <dbReference type="NCBI Taxonomy" id="1732"/>
    <lineage>
        <taxon>Bacteria</taxon>
        <taxon>Bacillati</taxon>
        <taxon>Bacillota</taxon>
        <taxon>Clostridia</taxon>
        <taxon>Eubacteriales</taxon>
        <taxon>Eubacteriaceae</taxon>
        <taxon>Eubacterium</taxon>
    </lineage>
</organism>
<protein>
    <submittedName>
        <fullName evidence="1">Uncharacterized protein</fullName>
    </submittedName>
</protein>
<accession>A0A1G6B316</accession>
<dbReference type="Proteomes" id="UP000199228">
    <property type="component" value="Unassembled WGS sequence"/>
</dbReference>
<dbReference type="STRING" id="1732.SAMN02910417_01100"/>
<dbReference type="EMBL" id="FMXR01000008">
    <property type="protein sequence ID" value="SDB14995.1"/>
    <property type="molecule type" value="Genomic_DNA"/>
</dbReference>